<gene>
    <name evidence="1" type="ORF">BXY57_2224</name>
</gene>
<comment type="caution">
    <text evidence="1">The sequence shown here is derived from an EMBL/GenBank/DDBJ whole genome shotgun (WGS) entry which is preliminary data.</text>
</comment>
<protein>
    <submittedName>
        <fullName evidence="1">Uncharacterized protein</fullName>
    </submittedName>
</protein>
<reference evidence="1 2" key="1">
    <citation type="submission" date="2017-11" db="EMBL/GenBank/DDBJ databases">
        <title>Genomic Encyclopedia of Archaeal and Bacterial Type Strains, Phase II (KMG-II): From Individual Species to Whole Genera.</title>
        <authorList>
            <person name="Goeker M."/>
        </authorList>
    </citation>
    <scope>NUCLEOTIDE SEQUENCE [LARGE SCALE GENOMIC DNA]</scope>
    <source>
        <strain evidence="1 2">DSM 27268</strain>
    </source>
</reference>
<dbReference type="EMBL" id="PGFG01000001">
    <property type="protein sequence ID" value="PJJ76594.1"/>
    <property type="molecule type" value="Genomic_DNA"/>
</dbReference>
<accession>A0A2M9CXF8</accession>
<organism evidence="1 2">
    <name type="scientific">Thermoflavifilum aggregans</name>
    <dbReference type="NCBI Taxonomy" id="454188"/>
    <lineage>
        <taxon>Bacteria</taxon>
        <taxon>Pseudomonadati</taxon>
        <taxon>Bacteroidota</taxon>
        <taxon>Chitinophagia</taxon>
        <taxon>Chitinophagales</taxon>
        <taxon>Chitinophagaceae</taxon>
        <taxon>Thermoflavifilum</taxon>
    </lineage>
</organism>
<sequence>MVFIRDRLGIEISVKLFRGFFLNVWELVKALKNLVIAKNHPFIVNQNILLVIFDCIYMR</sequence>
<dbReference type="AlphaFoldDB" id="A0A2M9CXF8"/>
<evidence type="ECO:0000313" key="1">
    <source>
        <dbReference type="EMBL" id="PJJ76594.1"/>
    </source>
</evidence>
<name>A0A2M9CXF8_9BACT</name>
<evidence type="ECO:0000313" key="2">
    <source>
        <dbReference type="Proteomes" id="UP000230000"/>
    </source>
</evidence>
<dbReference type="Proteomes" id="UP000230000">
    <property type="component" value="Unassembled WGS sequence"/>
</dbReference>
<keyword evidence="2" id="KW-1185">Reference proteome</keyword>
<proteinExistence type="predicted"/>